<accession>A0A0B7MPR3</accession>
<dbReference type="InterPro" id="IPR035809">
    <property type="entry name" value="NAPRTase_arc-type"/>
</dbReference>
<dbReference type="CDD" id="cd01571">
    <property type="entry name" value="NAPRTase_B"/>
    <property type="match status" value="1"/>
</dbReference>
<dbReference type="AlphaFoldDB" id="A0A0B7MPR3"/>
<dbReference type="GO" id="GO:0004514">
    <property type="term" value="F:nicotinate-nucleotide diphosphorylase (carboxylating) activity"/>
    <property type="evidence" value="ECO:0007669"/>
    <property type="project" value="UniProtKB-EC"/>
</dbReference>
<sequence length="346" mass="37230">MEKSLIQSLADVKEIKIKPERKLFSATPEEILRGETSDIYFIRTHEILSKIGLVETPVTAEVFCRRAGVFAGIDEVTDLLASQDVEIWALPEGTPMQAKEVVLRIKGPYGEFGIFETPLLGLMASSSGWATAAREVKEAAAGKPVLCFGARHIHPAVSPVMERAAIIGGCDGASCILAAKLAGREPQGTIPHAMILIIGDTVKAAQAYNELMPPGAPRTVLVDTFKDEAEETLRVAEALGSDLGGVRLDTPGERGGVTPDLVKEIRARLDQKGFDHVRIFVSGGLDPERIRILSEAGADAFGVGSYISAARPIDMTLDLKEINGQPFTKRGRIPGLTHSTRLVKMK</sequence>
<evidence type="ECO:0000313" key="6">
    <source>
        <dbReference type="Proteomes" id="UP000046155"/>
    </source>
</evidence>
<dbReference type="Pfam" id="PF02749">
    <property type="entry name" value="QRPTase_N"/>
    <property type="match status" value="1"/>
</dbReference>
<feature type="domain" description="Quinolinate phosphoribosyl transferase N-terminal" evidence="4">
    <location>
        <begin position="38"/>
        <end position="127"/>
    </location>
</feature>
<dbReference type="PANTHER" id="PTHR43202:SF1">
    <property type="entry name" value="NICOTINATE PHOSPHORIBOSYLTRANSFERASE"/>
    <property type="match status" value="1"/>
</dbReference>
<dbReference type="EMBL" id="CDRZ01000255">
    <property type="protein sequence ID" value="CEO89692.1"/>
    <property type="molecule type" value="Genomic_DNA"/>
</dbReference>
<dbReference type="InterPro" id="IPR022412">
    <property type="entry name" value="Quinolinate_PRibosylTrfase_N"/>
</dbReference>
<name>A0A0B7MPR3_9FIRM</name>
<evidence type="ECO:0000259" key="4">
    <source>
        <dbReference type="Pfam" id="PF02749"/>
    </source>
</evidence>
<dbReference type="RefSeq" id="WP_084711131.1">
    <property type="nucleotide sequence ID" value="NZ_CDRZ01000255.1"/>
</dbReference>
<dbReference type="InterPro" id="IPR013785">
    <property type="entry name" value="Aldolase_TIM"/>
</dbReference>
<proteinExistence type="predicted"/>
<dbReference type="Gene3D" id="3.20.20.70">
    <property type="entry name" value="Aldolase class I"/>
    <property type="match status" value="1"/>
</dbReference>
<reference evidence="6" key="1">
    <citation type="submission" date="2015-01" db="EMBL/GenBank/DDBJ databases">
        <authorList>
            <person name="Manzoor Shahid"/>
            <person name="Zubair Saima"/>
        </authorList>
    </citation>
    <scope>NUCLEOTIDE SEQUENCE [LARGE SCALE GENOMIC DNA]</scope>
    <source>
        <strain evidence="6">Sp3</strain>
    </source>
</reference>
<dbReference type="InterPro" id="IPR037128">
    <property type="entry name" value="Quinolinate_PRibosylTase_N_sf"/>
</dbReference>
<evidence type="ECO:0000256" key="2">
    <source>
        <dbReference type="ARBA" id="ARBA00047445"/>
    </source>
</evidence>
<comment type="catalytic activity">
    <reaction evidence="2">
        <text>nicotinate beta-D-ribonucleotide + CO2 + diphosphate = quinolinate + 5-phospho-alpha-D-ribose 1-diphosphate + 2 H(+)</text>
        <dbReference type="Rhea" id="RHEA:12733"/>
        <dbReference type="ChEBI" id="CHEBI:15378"/>
        <dbReference type="ChEBI" id="CHEBI:16526"/>
        <dbReference type="ChEBI" id="CHEBI:29959"/>
        <dbReference type="ChEBI" id="CHEBI:33019"/>
        <dbReference type="ChEBI" id="CHEBI:57502"/>
        <dbReference type="ChEBI" id="CHEBI:58017"/>
        <dbReference type="EC" id="2.4.2.19"/>
    </reaction>
</comment>
<organism evidence="5 6">
    <name type="scientific">Syntrophaceticus schinkii</name>
    <dbReference type="NCBI Taxonomy" id="499207"/>
    <lineage>
        <taxon>Bacteria</taxon>
        <taxon>Bacillati</taxon>
        <taxon>Bacillota</taxon>
        <taxon>Clostridia</taxon>
        <taxon>Thermoanaerobacterales</taxon>
        <taxon>Thermoanaerobacterales Family III. Incertae Sedis</taxon>
        <taxon>Syntrophaceticus</taxon>
    </lineage>
</organism>
<dbReference type="NCBIfam" id="NF006415">
    <property type="entry name" value="PRK08662.1"/>
    <property type="match status" value="1"/>
</dbReference>
<feature type="domain" description="Quinolinate phosphoribosyl transferase C-terminal" evidence="3">
    <location>
        <begin position="130"/>
        <end position="318"/>
    </location>
</feature>
<dbReference type="Pfam" id="PF01729">
    <property type="entry name" value="QRPTase_C"/>
    <property type="match status" value="1"/>
</dbReference>
<dbReference type="PANTHER" id="PTHR43202">
    <property type="entry name" value="NICOTINATE-NUCLEOTIDE PYROPHOSPHORYLASE"/>
    <property type="match status" value="1"/>
</dbReference>
<dbReference type="SUPFAM" id="SSF51690">
    <property type="entry name" value="Nicotinate/Quinolinate PRTase C-terminal domain-like"/>
    <property type="match status" value="1"/>
</dbReference>
<dbReference type="OrthoDB" id="9770610at2"/>
<keyword evidence="6" id="KW-1185">Reference proteome</keyword>
<evidence type="ECO:0000313" key="5">
    <source>
        <dbReference type="EMBL" id="CEO89692.1"/>
    </source>
</evidence>
<protein>
    <submittedName>
        <fullName evidence="5">Quinolinate phosphoribosyl transferase</fullName>
    </submittedName>
</protein>
<dbReference type="InterPro" id="IPR053190">
    <property type="entry name" value="NAPRTase-like"/>
</dbReference>
<dbReference type="SUPFAM" id="SSF54675">
    <property type="entry name" value="Nicotinate/Quinolinate PRTase N-terminal domain-like"/>
    <property type="match status" value="1"/>
</dbReference>
<dbReference type="GO" id="GO:0009435">
    <property type="term" value="P:NAD+ biosynthetic process"/>
    <property type="evidence" value="ECO:0007669"/>
    <property type="project" value="InterPro"/>
</dbReference>
<evidence type="ECO:0000256" key="1">
    <source>
        <dbReference type="ARBA" id="ARBA00022679"/>
    </source>
</evidence>
<keyword evidence="1 5" id="KW-0808">Transferase</keyword>
<dbReference type="InterPro" id="IPR036068">
    <property type="entry name" value="Nicotinate_pribotase-like_C"/>
</dbReference>
<dbReference type="InterPro" id="IPR002638">
    <property type="entry name" value="Quinolinate_PRibosylTrfase_C"/>
</dbReference>
<gene>
    <name evidence="5" type="ORF">SSCH_570003</name>
</gene>
<dbReference type="Proteomes" id="UP000046155">
    <property type="component" value="Unassembled WGS sequence"/>
</dbReference>
<evidence type="ECO:0000259" key="3">
    <source>
        <dbReference type="Pfam" id="PF01729"/>
    </source>
</evidence>
<dbReference type="Gene3D" id="3.90.1170.20">
    <property type="entry name" value="Quinolinate phosphoribosyl transferase, N-terminal domain"/>
    <property type="match status" value="1"/>
</dbReference>